<evidence type="ECO:0000313" key="2">
    <source>
        <dbReference type="Proteomes" id="UP000215145"/>
    </source>
</evidence>
<organism evidence="1 2">
    <name type="scientific">Paenibacillus herberti</name>
    <dbReference type="NCBI Taxonomy" id="1619309"/>
    <lineage>
        <taxon>Bacteria</taxon>
        <taxon>Bacillati</taxon>
        <taxon>Bacillota</taxon>
        <taxon>Bacilli</taxon>
        <taxon>Bacillales</taxon>
        <taxon>Paenibacillaceae</taxon>
        <taxon>Paenibacillus</taxon>
    </lineage>
</organism>
<sequence>MISIFTSEMTSAHEQWMELVRNGTISATEYYQLSIAQLELLKKACPENVAYISWQAEYYHLDGNLRRSGEQYRSVLKQDPQMELSDQEIRLIKKFCPMLHITAQECFPLMDVVAIHHPTLPLIGYHLFWADDYDYPDDFEPCDHEEIWIEYNPGEEYVTRVMSFFHSRVIQSEAAAEEARNNGQRAVIRVEWGKHGSLLKGWEGMTEPLTGVPIMDWLKKTYDHVSSGGREAAHPLKRFWPEQYTGTFEEYTDFSIPVDPLDWLEQKPLMFKTRWANAILQTSCLLYNFHPKMEWPERFYQSERNPY</sequence>
<dbReference type="RefSeq" id="WP_089523356.1">
    <property type="nucleotide sequence ID" value="NZ_NMUQ01000001.1"/>
</dbReference>
<comment type="caution">
    <text evidence="1">The sequence shown here is derived from an EMBL/GenBank/DDBJ whole genome shotgun (WGS) entry which is preliminary data.</text>
</comment>
<protein>
    <submittedName>
        <fullName evidence="1">Uncharacterized protein</fullName>
    </submittedName>
</protein>
<accession>A0A229P217</accession>
<dbReference type="AlphaFoldDB" id="A0A229P217"/>
<proteinExistence type="predicted"/>
<reference evidence="1 2" key="1">
    <citation type="submission" date="2017-07" db="EMBL/GenBank/DDBJ databases">
        <title>Paenibacillus herberti R33 genome sequencing and assembly.</title>
        <authorList>
            <person name="Su W."/>
        </authorList>
    </citation>
    <scope>NUCLEOTIDE SEQUENCE [LARGE SCALE GENOMIC DNA]</scope>
    <source>
        <strain evidence="1 2">R33</strain>
    </source>
</reference>
<evidence type="ECO:0000313" key="1">
    <source>
        <dbReference type="EMBL" id="OXM16272.1"/>
    </source>
</evidence>
<dbReference type="OrthoDB" id="9812500at2"/>
<dbReference type="EMBL" id="NMUQ01000001">
    <property type="protein sequence ID" value="OXM16272.1"/>
    <property type="molecule type" value="Genomic_DNA"/>
</dbReference>
<dbReference type="Proteomes" id="UP000215145">
    <property type="component" value="Unassembled WGS sequence"/>
</dbReference>
<gene>
    <name evidence="1" type="ORF">CGZ75_06175</name>
</gene>
<keyword evidence="2" id="KW-1185">Reference proteome</keyword>
<name>A0A229P217_9BACL</name>